<organism evidence="1 2">
    <name type="scientific">Hymenobacter crusticola</name>
    <dbReference type="NCBI Taxonomy" id="1770526"/>
    <lineage>
        <taxon>Bacteria</taxon>
        <taxon>Pseudomonadati</taxon>
        <taxon>Bacteroidota</taxon>
        <taxon>Cytophagia</taxon>
        <taxon>Cytophagales</taxon>
        <taxon>Hymenobacteraceae</taxon>
        <taxon>Hymenobacter</taxon>
    </lineage>
</organism>
<evidence type="ECO:0000313" key="1">
    <source>
        <dbReference type="EMBL" id="OUJ68673.1"/>
    </source>
</evidence>
<dbReference type="EMBL" id="MTSE01000046">
    <property type="protein sequence ID" value="OUJ68673.1"/>
    <property type="molecule type" value="Genomic_DNA"/>
</dbReference>
<keyword evidence="2" id="KW-1185">Reference proteome</keyword>
<dbReference type="AlphaFoldDB" id="A0A243W5W6"/>
<accession>A0A243W5W6</accession>
<gene>
    <name evidence="1" type="ORF">BXP70_27685</name>
</gene>
<dbReference type="RefSeq" id="WP_086597355.1">
    <property type="nucleotide sequence ID" value="NZ_MTSE01000046.1"/>
</dbReference>
<name>A0A243W5W6_9BACT</name>
<reference evidence="1 2" key="1">
    <citation type="submission" date="2017-01" db="EMBL/GenBank/DDBJ databases">
        <title>A new Hymenobacter.</title>
        <authorList>
            <person name="Liang Y."/>
            <person name="Feng F."/>
        </authorList>
    </citation>
    <scope>NUCLEOTIDE SEQUENCE [LARGE SCALE GENOMIC DNA]</scope>
    <source>
        <strain evidence="1">MIMBbqt21</strain>
    </source>
</reference>
<proteinExistence type="predicted"/>
<evidence type="ECO:0000313" key="2">
    <source>
        <dbReference type="Proteomes" id="UP000194873"/>
    </source>
</evidence>
<comment type="caution">
    <text evidence="1">The sequence shown here is derived from an EMBL/GenBank/DDBJ whole genome shotgun (WGS) entry which is preliminary data.</text>
</comment>
<sequence>MKAYLIAASLVGVGQTTLSELARRGMAIEVGEVVEFTEKDPEVTFWPEIETCKHVPAPQPYRGYMTSRKRYK</sequence>
<dbReference type="Proteomes" id="UP000194873">
    <property type="component" value="Unassembled WGS sequence"/>
</dbReference>
<protein>
    <submittedName>
        <fullName evidence="1">Uncharacterized protein</fullName>
    </submittedName>
</protein>